<feature type="region of interest" description="Disordered" evidence="5">
    <location>
        <begin position="332"/>
        <end position="361"/>
    </location>
</feature>
<evidence type="ECO:0000313" key="7">
    <source>
        <dbReference type="EMBL" id="RZC79633.1"/>
    </source>
</evidence>
<dbReference type="GO" id="GO:0003677">
    <property type="term" value="F:DNA binding"/>
    <property type="evidence" value="ECO:0007669"/>
    <property type="project" value="UniProtKB-KW"/>
</dbReference>
<evidence type="ECO:0000256" key="2">
    <source>
        <dbReference type="ARBA" id="ARBA00023125"/>
    </source>
</evidence>
<protein>
    <recommendedName>
        <fullName evidence="6">NAC domain-containing protein</fullName>
    </recommendedName>
</protein>
<dbReference type="PANTHER" id="PTHR31744:SF219">
    <property type="entry name" value="NAC DOMAIN-CONTAINING PROTEIN 4"/>
    <property type="match status" value="1"/>
</dbReference>
<dbReference type="EMBL" id="CM010724">
    <property type="protein sequence ID" value="RZC79633.1"/>
    <property type="molecule type" value="Genomic_DNA"/>
</dbReference>
<dbReference type="Gramene" id="RZC79633">
    <property type="protein sequence ID" value="RZC79633"/>
    <property type="gene ID" value="C5167_042209"/>
</dbReference>
<evidence type="ECO:0000256" key="1">
    <source>
        <dbReference type="ARBA" id="ARBA00023015"/>
    </source>
</evidence>
<keyword evidence="1" id="KW-0805">Transcription regulation</keyword>
<reference evidence="7 8" key="1">
    <citation type="journal article" date="2018" name="Science">
        <title>The opium poppy genome and morphinan production.</title>
        <authorList>
            <person name="Guo L."/>
            <person name="Winzer T."/>
            <person name="Yang X."/>
            <person name="Li Y."/>
            <person name="Ning Z."/>
            <person name="He Z."/>
            <person name="Teodor R."/>
            <person name="Lu Y."/>
            <person name="Bowser T.A."/>
            <person name="Graham I.A."/>
            <person name="Ye K."/>
        </authorList>
    </citation>
    <scope>NUCLEOTIDE SEQUENCE [LARGE SCALE GENOMIC DNA]</scope>
    <source>
        <strain evidence="8">cv. HN1</strain>
        <tissue evidence="7">Leaves</tissue>
    </source>
</reference>
<proteinExistence type="predicted"/>
<accession>A0A4Y7L271</accession>
<dbReference type="FunFam" id="2.170.150.80:FF:000006">
    <property type="entry name" value="NAC domain-containing protein 100-like"/>
    <property type="match status" value="1"/>
</dbReference>
<dbReference type="PANTHER" id="PTHR31744">
    <property type="entry name" value="PROTEIN CUP-SHAPED COTYLEDON 2-RELATED"/>
    <property type="match status" value="1"/>
</dbReference>
<dbReference type="Pfam" id="PF02365">
    <property type="entry name" value="NAM"/>
    <property type="match status" value="1"/>
</dbReference>
<dbReference type="InterPro" id="IPR036093">
    <property type="entry name" value="NAC_dom_sf"/>
</dbReference>
<evidence type="ECO:0000256" key="3">
    <source>
        <dbReference type="ARBA" id="ARBA00023163"/>
    </source>
</evidence>
<evidence type="ECO:0000256" key="4">
    <source>
        <dbReference type="ARBA" id="ARBA00023242"/>
    </source>
</evidence>
<keyword evidence="8" id="KW-1185">Reference proteome</keyword>
<dbReference type="SUPFAM" id="SSF101941">
    <property type="entry name" value="NAC domain"/>
    <property type="match status" value="1"/>
</dbReference>
<dbReference type="Proteomes" id="UP000316621">
    <property type="component" value="Chromosome 10"/>
</dbReference>
<keyword evidence="3" id="KW-0804">Transcription</keyword>
<name>A0A4Y7L271_PAPSO</name>
<gene>
    <name evidence="7" type="ORF">C5167_042209</name>
</gene>
<feature type="domain" description="NAC" evidence="6">
    <location>
        <begin position="19"/>
        <end position="169"/>
    </location>
</feature>
<keyword evidence="2" id="KW-0238">DNA-binding</keyword>
<dbReference type="OMA" id="METFGGF"/>
<evidence type="ECO:0000259" key="6">
    <source>
        <dbReference type="PROSITE" id="PS51005"/>
    </source>
</evidence>
<dbReference type="AlphaFoldDB" id="A0A4Y7L271"/>
<dbReference type="InterPro" id="IPR003441">
    <property type="entry name" value="NAC-dom"/>
</dbReference>
<dbReference type="OrthoDB" id="1424968at2759"/>
<evidence type="ECO:0000313" key="8">
    <source>
        <dbReference type="Proteomes" id="UP000316621"/>
    </source>
</evidence>
<keyword evidence="4" id="KW-0539">Nucleus</keyword>
<dbReference type="Gene3D" id="2.170.150.80">
    <property type="entry name" value="NAC domain"/>
    <property type="match status" value="1"/>
</dbReference>
<feature type="region of interest" description="Disordered" evidence="5">
    <location>
        <begin position="230"/>
        <end position="251"/>
    </location>
</feature>
<dbReference type="PROSITE" id="PS51005">
    <property type="entry name" value="NAC"/>
    <property type="match status" value="1"/>
</dbReference>
<organism evidence="7 8">
    <name type="scientific">Papaver somniferum</name>
    <name type="common">Opium poppy</name>
    <dbReference type="NCBI Taxonomy" id="3469"/>
    <lineage>
        <taxon>Eukaryota</taxon>
        <taxon>Viridiplantae</taxon>
        <taxon>Streptophyta</taxon>
        <taxon>Embryophyta</taxon>
        <taxon>Tracheophyta</taxon>
        <taxon>Spermatophyta</taxon>
        <taxon>Magnoliopsida</taxon>
        <taxon>Ranunculales</taxon>
        <taxon>Papaveraceae</taxon>
        <taxon>Papaveroideae</taxon>
        <taxon>Papaver</taxon>
    </lineage>
</organism>
<dbReference type="GO" id="GO:0006355">
    <property type="term" value="P:regulation of DNA-templated transcription"/>
    <property type="evidence" value="ECO:0007669"/>
    <property type="project" value="InterPro"/>
</dbReference>
<sequence>MAASVSVINKLGDDQQMDLPPGFRFHPTDEELITHYLSHKVLDTNFNARAIGEVDLNKCEPWDLPWRAKMGEKEWYFFCVRDRKYPTGLRTNRATEAGYWKATGKDKEIYRGKTLVGMKKTLVFYKGRAPKGEKTNWVMHEYRLEGKLSLYNLPKTAKNEWVICRVFQKSSGGKKTIVTGLSRYGGGEELGTSYLPPLMDSSPFNEKNSNRFHDSILNHVTCFSNSMAEAAQKNQDDDDDNDGIIQYSSTTPNLSVNPSMVFSKNPFYDPSTQNLTNFQYPVSSGLVHQDHQSNILRVLLETHHHGSSTKQQQQQQNFKAERDQMISMSQETGLSTSTADLNNNTNHEISSNHHGPSSTSAAAGPVDLDCLFYY</sequence>
<evidence type="ECO:0000256" key="5">
    <source>
        <dbReference type="SAM" id="MobiDB-lite"/>
    </source>
</evidence>